<protein>
    <submittedName>
        <fullName evidence="2">Uncharacterized protein</fullName>
    </submittedName>
</protein>
<evidence type="ECO:0000313" key="2">
    <source>
        <dbReference type="EMBL" id="JAE22149.1"/>
    </source>
</evidence>
<dbReference type="EMBL" id="GBRH01175747">
    <property type="protein sequence ID" value="JAE22149.1"/>
    <property type="molecule type" value="Transcribed_RNA"/>
</dbReference>
<feature type="region of interest" description="Disordered" evidence="1">
    <location>
        <begin position="86"/>
        <end position="106"/>
    </location>
</feature>
<proteinExistence type="predicted"/>
<feature type="compositionally biased region" description="Basic and acidic residues" evidence="1">
    <location>
        <begin position="90"/>
        <end position="106"/>
    </location>
</feature>
<dbReference type="AlphaFoldDB" id="A0A0A9JBT6"/>
<evidence type="ECO:0000256" key="1">
    <source>
        <dbReference type="SAM" id="MobiDB-lite"/>
    </source>
</evidence>
<accession>A0A0A9JBT6</accession>
<reference evidence="2" key="2">
    <citation type="journal article" date="2015" name="Data Brief">
        <title>Shoot transcriptome of the giant reed, Arundo donax.</title>
        <authorList>
            <person name="Barrero R.A."/>
            <person name="Guerrero F.D."/>
            <person name="Moolhuijzen P."/>
            <person name="Goolsby J.A."/>
            <person name="Tidwell J."/>
            <person name="Bellgard S.E."/>
            <person name="Bellgard M.I."/>
        </authorList>
    </citation>
    <scope>NUCLEOTIDE SEQUENCE</scope>
    <source>
        <tissue evidence="2">Shoot tissue taken approximately 20 cm above the soil surface</tissue>
    </source>
</reference>
<organism evidence="2">
    <name type="scientific">Arundo donax</name>
    <name type="common">Giant reed</name>
    <name type="synonym">Donax arundinaceus</name>
    <dbReference type="NCBI Taxonomy" id="35708"/>
    <lineage>
        <taxon>Eukaryota</taxon>
        <taxon>Viridiplantae</taxon>
        <taxon>Streptophyta</taxon>
        <taxon>Embryophyta</taxon>
        <taxon>Tracheophyta</taxon>
        <taxon>Spermatophyta</taxon>
        <taxon>Magnoliopsida</taxon>
        <taxon>Liliopsida</taxon>
        <taxon>Poales</taxon>
        <taxon>Poaceae</taxon>
        <taxon>PACMAD clade</taxon>
        <taxon>Arundinoideae</taxon>
        <taxon>Arundineae</taxon>
        <taxon>Arundo</taxon>
    </lineage>
</organism>
<name>A0A0A9JBT6_ARUDO</name>
<sequence length="106" mass="12225">MAAWFLRGSEWSSGSNVRAFGYKKHSSCSGIQDWCRIDAGRDVSAQDLAKKRAGVLAHCFLRDSNSQCLWEKWRTLDATSTHLYHSLHSSRTDEESQLEREREDEF</sequence>
<reference evidence="2" key="1">
    <citation type="submission" date="2014-09" db="EMBL/GenBank/DDBJ databases">
        <authorList>
            <person name="Magalhaes I.L.F."/>
            <person name="Oliveira U."/>
            <person name="Santos F.R."/>
            <person name="Vidigal T.H.D.A."/>
            <person name="Brescovit A.D."/>
            <person name="Santos A.J."/>
        </authorList>
    </citation>
    <scope>NUCLEOTIDE SEQUENCE</scope>
    <source>
        <tissue evidence="2">Shoot tissue taken approximately 20 cm above the soil surface</tissue>
    </source>
</reference>